<keyword evidence="1" id="KW-0812">Transmembrane</keyword>
<feature type="transmembrane region" description="Helical" evidence="1">
    <location>
        <begin position="63"/>
        <end position="91"/>
    </location>
</feature>
<reference evidence="2 3" key="1">
    <citation type="submission" date="2018-09" db="EMBL/GenBank/DDBJ databases">
        <title>The draft genome of Acinetobacter spp. strains.</title>
        <authorList>
            <person name="Qin J."/>
            <person name="Feng Y."/>
            <person name="Zong Z."/>
        </authorList>
    </citation>
    <scope>NUCLEOTIDE SEQUENCE [LARGE SCALE GENOMIC DNA]</scope>
    <source>
        <strain evidence="2 3">WCHAc060012</strain>
    </source>
</reference>
<evidence type="ECO:0000313" key="2">
    <source>
        <dbReference type="EMBL" id="RKG29748.1"/>
    </source>
</evidence>
<dbReference type="AlphaFoldDB" id="A0A3A8E6J3"/>
<dbReference type="EMBL" id="RAXV01000034">
    <property type="protein sequence ID" value="RKG29748.1"/>
    <property type="molecule type" value="Genomic_DNA"/>
</dbReference>
<evidence type="ECO:0000256" key="1">
    <source>
        <dbReference type="SAM" id="Phobius"/>
    </source>
</evidence>
<gene>
    <name evidence="2" type="ORF">D7V32_13650</name>
</gene>
<keyword evidence="3" id="KW-1185">Reference proteome</keyword>
<sequence>MFGIVAMIITLVYGLSKPGVSNYRKKFGVQFALLWIFCIIYLSLTGLLSILGFAKIDIMYLSILIKIFLVLFISSFIQSIITIFIGIAILINSNKVA</sequence>
<protein>
    <submittedName>
        <fullName evidence="2">Uncharacterized protein</fullName>
    </submittedName>
</protein>
<name>A0A3A8E6J3_9GAMM</name>
<dbReference type="Proteomes" id="UP000282388">
    <property type="component" value="Unassembled WGS sequence"/>
</dbReference>
<accession>A0A3A8E6J3</accession>
<feature type="transmembrane region" description="Helical" evidence="1">
    <location>
        <begin position="32"/>
        <end position="51"/>
    </location>
</feature>
<evidence type="ECO:0000313" key="3">
    <source>
        <dbReference type="Proteomes" id="UP000282388"/>
    </source>
</evidence>
<comment type="caution">
    <text evidence="2">The sequence shown here is derived from an EMBL/GenBank/DDBJ whole genome shotgun (WGS) entry which is preliminary data.</text>
</comment>
<proteinExistence type="predicted"/>
<organism evidence="2 3">
    <name type="scientific">Acinetobacter tianfuensis</name>
    <dbReference type="NCBI Taxonomy" id="2419603"/>
    <lineage>
        <taxon>Bacteria</taxon>
        <taxon>Pseudomonadati</taxon>
        <taxon>Pseudomonadota</taxon>
        <taxon>Gammaproteobacteria</taxon>
        <taxon>Moraxellales</taxon>
        <taxon>Moraxellaceae</taxon>
        <taxon>Acinetobacter</taxon>
    </lineage>
</organism>
<keyword evidence="1" id="KW-1133">Transmembrane helix</keyword>
<keyword evidence="1" id="KW-0472">Membrane</keyword>